<dbReference type="PANTHER" id="PTHR36154:SF1">
    <property type="entry name" value="DNA-BINDING TRANSCRIPTIONAL ACTIVATOR ALPA"/>
    <property type="match status" value="1"/>
</dbReference>
<sequence length="78" mass="8897">MQDQSLSHSNKILRLKDIALLIGLSRSALYDKQNPKSPRFDPTFPSKIQLGARAVGWREKDIIEWINSMRNESTVSAK</sequence>
<dbReference type="RefSeq" id="WP_237484653.1">
    <property type="nucleotide sequence ID" value="NZ_CAKLCM010000002.1"/>
</dbReference>
<dbReference type="InterPro" id="IPR052931">
    <property type="entry name" value="Prophage_regulatory_activator"/>
</dbReference>
<dbReference type="Pfam" id="PF05930">
    <property type="entry name" value="Phage_AlpA"/>
    <property type="match status" value="1"/>
</dbReference>
<evidence type="ECO:0008006" key="3">
    <source>
        <dbReference type="Google" id="ProtNLM"/>
    </source>
</evidence>
<dbReference type="EMBL" id="CAKLCM010000002">
    <property type="protein sequence ID" value="CAH0526283.1"/>
    <property type="molecule type" value="Genomic_DNA"/>
</dbReference>
<organism evidence="1 2">
    <name type="scientific">Vibrio hippocampi</name>
    <dbReference type="NCBI Taxonomy" id="654686"/>
    <lineage>
        <taxon>Bacteria</taxon>
        <taxon>Pseudomonadati</taxon>
        <taxon>Pseudomonadota</taxon>
        <taxon>Gammaproteobacteria</taxon>
        <taxon>Vibrionales</taxon>
        <taxon>Vibrionaceae</taxon>
        <taxon>Vibrio</taxon>
    </lineage>
</organism>
<dbReference type="Proteomes" id="UP000838160">
    <property type="component" value="Unassembled WGS sequence"/>
</dbReference>
<gene>
    <name evidence="1" type="ORF">VHP8226_01722</name>
</gene>
<dbReference type="Gene3D" id="1.10.238.160">
    <property type="match status" value="1"/>
</dbReference>
<name>A0ABM8ZIK6_9VIBR</name>
<evidence type="ECO:0000313" key="2">
    <source>
        <dbReference type="Proteomes" id="UP000838160"/>
    </source>
</evidence>
<dbReference type="InterPro" id="IPR010260">
    <property type="entry name" value="AlpA"/>
</dbReference>
<reference evidence="1" key="1">
    <citation type="submission" date="2021-12" db="EMBL/GenBank/DDBJ databases">
        <authorList>
            <person name="Rodrigo-Torres L."/>
            <person name="Arahal R. D."/>
            <person name="Lucena T."/>
        </authorList>
    </citation>
    <scope>NUCLEOTIDE SEQUENCE</scope>
    <source>
        <strain evidence="1">CECT 8226</strain>
    </source>
</reference>
<proteinExistence type="predicted"/>
<evidence type="ECO:0000313" key="1">
    <source>
        <dbReference type="EMBL" id="CAH0526283.1"/>
    </source>
</evidence>
<dbReference type="PANTHER" id="PTHR36154">
    <property type="entry name" value="DNA-BINDING TRANSCRIPTIONAL ACTIVATOR ALPA"/>
    <property type="match status" value="1"/>
</dbReference>
<accession>A0ABM8ZIK6</accession>
<comment type="caution">
    <text evidence="1">The sequence shown here is derived from an EMBL/GenBank/DDBJ whole genome shotgun (WGS) entry which is preliminary data.</text>
</comment>
<protein>
    <recommendedName>
        <fullName evidence="3">AlpA family phage regulatory protein</fullName>
    </recommendedName>
</protein>
<keyword evidence="2" id="KW-1185">Reference proteome</keyword>